<name>A0ABV8B8X8_9BACI</name>
<gene>
    <name evidence="2" type="ORF">ACFOU2_25865</name>
</gene>
<keyword evidence="1" id="KW-0812">Transmembrane</keyword>
<dbReference type="EMBL" id="JBHRZT010000073">
    <property type="protein sequence ID" value="MFC3886742.1"/>
    <property type="molecule type" value="Genomic_DNA"/>
</dbReference>
<sequence>MLKVWIVSPIVSLVISYVLVTLLLKGDFYAFVVLASGCLATVGIISLMKTAKEEENSFSEKEGKVNF</sequence>
<keyword evidence="1" id="KW-0472">Membrane</keyword>
<accession>A0ABV8B8X8</accession>
<protein>
    <submittedName>
        <fullName evidence="2">Uncharacterized protein</fullName>
    </submittedName>
</protein>
<proteinExistence type="predicted"/>
<organism evidence="2 3">
    <name type="scientific">Bacillus songklensis</name>
    <dbReference type="NCBI Taxonomy" id="1069116"/>
    <lineage>
        <taxon>Bacteria</taxon>
        <taxon>Bacillati</taxon>
        <taxon>Bacillota</taxon>
        <taxon>Bacilli</taxon>
        <taxon>Bacillales</taxon>
        <taxon>Bacillaceae</taxon>
        <taxon>Bacillus</taxon>
    </lineage>
</organism>
<comment type="caution">
    <text evidence="2">The sequence shown here is derived from an EMBL/GenBank/DDBJ whole genome shotgun (WGS) entry which is preliminary data.</text>
</comment>
<reference evidence="3" key="1">
    <citation type="journal article" date="2019" name="Int. J. Syst. Evol. Microbiol.">
        <title>The Global Catalogue of Microorganisms (GCM) 10K type strain sequencing project: providing services to taxonomists for standard genome sequencing and annotation.</title>
        <authorList>
            <consortium name="The Broad Institute Genomics Platform"/>
            <consortium name="The Broad Institute Genome Sequencing Center for Infectious Disease"/>
            <person name="Wu L."/>
            <person name="Ma J."/>
        </authorList>
    </citation>
    <scope>NUCLEOTIDE SEQUENCE [LARGE SCALE GENOMIC DNA]</scope>
    <source>
        <strain evidence="3">CCUG 61889</strain>
    </source>
</reference>
<feature type="transmembrane region" description="Helical" evidence="1">
    <location>
        <begin position="29"/>
        <end position="48"/>
    </location>
</feature>
<evidence type="ECO:0000256" key="1">
    <source>
        <dbReference type="SAM" id="Phobius"/>
    </source>
</evidence>
<keyword evidence="1" id="KW-1133">Transmembrane helix</keyword>
<feature type="transmembrane region" description="Helical" evidence="1">
    <location>
        <begin position="6"/>
        <end position="24"/>
    </location>
</feature>
<evidence type="ECO:0000313" key="2">
    <source>
        <dbReference type="EMBL" id="MFC3886742.1"/>
    </source>
</evidence>
<dbReference type="Proteomes" id="UP001595752">
    <property type="component" value="Unassembled WGS sequence"/>
</dbReference>
<keyword evidence="3" id="KW-1185">Reference proteome</keyword>
<evidence type="ECO:0000313" key="3">
    <source>
        <dbReference type="Proteomes" id="UP001595752"/>
    </source>
</evidence>